<dbReference type="Pfam" id="PF00572">
    <property type="entry name" value="Ribosomal_L13"/>
    <property type="match status" value="1"/>
</dbReference>
<protein>
    <recommendedName>
        <fullName evidence="4">Large ribosomal subunit protein uL13c</fullName>
    </recommendedName>
    <alternativeName>
        <fullName evidence="5">50S ribosomal protein L13, chloroplastic</fullName>
    </alternativeName>
</protein>
<dbReference type="EMBL" id="HBUF01135707">
    <property type="protein sequence ID" value="CAG6645195.1"/>
    <property type="molecule type" value="Transcribed_RNA"/>
</dbReference>
<dbReference type="EMBL" id="HBUF01342752">
    <property type="protein sequence ID" value="CAG6705842.1"/>
    <property type="molecule type" value="Transcribed_RNA"/>
</dbReference>
<organism evidence="7">
    <name type="scientific">Cacopsylla melanoneura</name>
    <dbReference type="NCBI Taxonomy" id="428564"/>
    <lineage>
        <taxon>Eukaryota</taxon>
        <taxon>Metazoa</taxon>
        <taxon>Ecdysozoa</taxon>
        <taxon>Arthropoda</taxon>
        <taxon>Hexapoda</taxon>
        <taxon>Insecta</taxon>
        <taxon>Pterygota</taxon>
        <taxon>Neoptera</taxon>
        <taxon>Paraneoptera</taxon>
        <taxon>Hemiptera</taxon>
        <taxon>Sternorrhyncha</taxon>
        <taxon>Psylloidea</taxon>
        <taxon>Psyllidae</taxon>
        <taxon>Psyllinae</taxon>
        <taxon>Cacopsylla</taxon>
    </lineage>
</organism>
<dbReference type="GO" id="GO:0006412">
    <property type="term" value="P:translation"/>
    <property type="evidence" value="ECO:0007669"/>
    <property type="project" value="InterPro"/>
</dbReference>
<dbReference type="EMBL" id="HBUF01669713">
    <property type="protein sequence ID" value="CAG6790269.1"/>
    <property type="molecule type" value="Transcribed_RNA"/>
</dbReference>
<name>A0A8D8UJG7_9HEMI</name>
<evidence type="ECO:0000256" key="4">
    <source>
        <dbReference type="ARBA" id="ARBA00068945"/>
    </source>
</evidence>
<dbReference type="PANTHER" id="PTHR11545:SF2">
    <property type="entry name" value="LARGE RIBOSOMAL SUBUNIT PROTEIN UL13M"/>
    <property type="match status" value="1"/>
</dbReference>
<dbReference type="PROSITE" id="PS00783">
    <property type="entry name" value="RIBOSOMAL_L13"/>
    <property type="match status" value="1"/>
</dbReference>
<dbReference type="EMBL" id="HBUF01669714">
    <property type="protein sequence ID" value="CAG6790271.1"/>
    <property type="molecule type" value="Transcribed_RNA"/>
</dbReference>
<dbReference type="InterPro" id="IPR005822">
    <property type="entry name" value="Ribosomal_uL13"/>
</dbReference>
<evidence type="ECO:0000256" key="3">
    <source>
        <dbReference type="ARBA" id="ARBA00023274"/>
    </source>
</evidence>
<sequence>MKTFVVKKKDLKNNWYIINAENKILGRLATELAKRLIGKHKIKYTTHLDNGDYIIVLNAKKIIISGNKKNNKIYYRHTGYIGGIKKKTFKEMILHYPEKIIKNAVKGMLPKGPLGRIMFKKLKVFPDNNHNHYAQKPKIINI</sequence>
<dbReference type="InterPro" id="IPR023563">
    <property type="entry name" value="Ribosomal_uL13_CS"/>
</dbReference>
<dbReference type="EMBL" id="HBUF01342749">
    <property type="protein sequence ID" value="CAG6705835.1"/>
    <property type="molecule type" value="Transcribed_RNA"/>
</dbReference>
<dbReference type="SUPFAM" id="SSF52161">
    <property type="entry name" value="Ribosomal protein L13"/>
    <property type="match status" value="1"/>
</dbReference>
<dbReference type="CDD" id="cd00392">
    <property type="entry name" value="Ribosomal_L13"/>
    <property type="match status" value="1"/>
</dbReference>
<dbReference type="EMBL" id="HBUF01342753">
    <property type="protein sequence ID" value="CAG6705845.1"/>
    <property type="molecule type" value="Transcribed_RNA"/>
</dbReference>
<reference evidence="7" key="1">
    <citation type="submission" date="2021-05" db="EMBL/GenBank/DDBJ databases">
        <authorList>
            <person name="Alioto T."/>
            <person name="Alioto T."/>
            <person name="Gomez Garrido J."/>
        </authorList>
    </citation>
    <scope>NUCLEOTIDE SEQUENCE</scope>
</reference>
<dbReference type="InterPro" id="IPR005823">
    <property type="entry name" value="Ribosomal_uL13_bac-type"/>
</dbReference>
<dbReference type="GO" id="GO:0017148">
    <property type="term" value="P:negative regulation of translation"/>
    <property type="evidence" value="ECO:0007669"/>
    <property type="project" value="TreeGrafter"/>
</dbReference>
<accession>A0A8D8UJG7</accession>
<dbReference type="EMBL" id="HBUF01342750">
    <property type="protein sequence ID" value="CAG6705837.1"/>
    <property type="molecule type" value="Transcribed_RNA"/>
</dbReference>
<evidence type="ECO:0000256" key="6">
    <source>
        <dbReference type="RuleBase" id="RU003877"/>
    </source>
</evidence>
<dbReference type="FunFam" id="3.90.1180.10:FF:000001">
    <property type="entry name" value="50S ribosomal protein L13"/>
    <property type="match status" value="1"/>
</dbReference>
<dbReference type="EMBL" id="HBUF01342751">
    <property type="protein sequence ID" value="CAG6705840.1"/>
    <property type="molecule type" value="Transcribed_RNA"/>
</dbReference>
<dbReference type="Gene3D" id="3.90.1180.10">
    <property type="entry name" value="Ribosomal protein L13"/>
    <property type="match status" value="1"/>
</dbReference>
<comment type="similarity">
    <text evidence="1 6">Belongs to the universal ribosomal protein uL13 family.</text>
</comment>
<dbReference type="GO" id="GO:0022625">
    <property type="term" value="C:cytosolic large ribosomal subunit"/>
    <property type="evidence" value="ECO:0007669"/>
    <property type="project" value="TreeGrafter"/>
</dbReference>
<keyword evidence="2 6" id="KW-0689">Ribosomal protein</keyword>
<evidence type="ECO:0000256" key="2">
    <source>
        <dbReference type="ARBA" id="ARBA00022980"/>
    </source>
</evidence>
<dbReference type="InterPro" id="IPR036899">
    <property type="entry name" value="Ribosomal_uL13_sf"/>
</dbReference>
<dbReference type="GO" id="GO:0003735">
    <property type="term" value="F:structural constituent of ribosome"/>
    <property type="evidence" value="ECO:0007669"/>
    <property type="project" value="InterPro"/>
</dbReference>
<proteinExistence type="inferred from homology"/>
<dbReference type="NCBIfam" id="TIGR01066">
    <property type="entry name" value="rplM_bact"/>
    <property type="match status" value="1"/>
</dbReference>
<evidence type="ECO:0000256" key="1">
    <source>
        <dbReference type="ARBA" id="ARBA00006227"/>
    </source>
</evidence>
<dbReference type="HAMAP" id="MF_01366">
    <property type="entry name" value="Ribosomal_uL13"/>
    <property type="match status" value="1"/>
</dbReference>
<dbReference type="GO" id="GO:0003729">
    <property type="term" value="F:mRNA binding"/>
    <property type="evidence" value="ECO:0007669"/>
    <property type="project" value="TreeGrafter"/>
</dbReference>
<keyword evidence="3 6" id="KW-0687">Ribonucleoprotein</keyword>
<dbReference type="AlphaFoldDB" id="A0A8D8UJG7"/>
<evidence type="ECO:0000313" key="7">
    <source>
        <dbReference type="EMBL" id="CAG6705840.1"/>
    </source>
</evidence>
<dbReference type="EMBL" id="HBUF01211318">
    <property type="protein sequence ID" value="CAG6665662.1"/>
    <property type="molecule type" value="Transcribed_RNA"/>
</dbReference>
<dbReference type="EMBL" id="HBUF01342754">
    <property type="protein sequence ID" value="CAG6705847.1"/>
    <property type="molecule type" value="Transcribed_RNA"/>
</dbReference>
<dbReference type="PIRSF" id="PIRSF002181">
    <property type="entry name" value="Ribosomal_L13"/>
    <property type="match status" value="1"/>
</dbReference>
<evidence type="ECO:0000256" key="5">
    <source>
        <dbReference type="ARBA" id="ARBA00077140"/>
    </source>
</evidence>
<dbReference type="PANTHER" id="PTHR11545">
    <property type="entry name" value="RIBOSOMAL PROTEIN L13"/>
    <property type="match status" value="1"/>
</dbReference>